<evidence type="ECO:0000256" key="1">
    <source>
        <dbReference type="SAM" id="SignalP"/>
    </source>
</evidence>
<dbReference type="InterPro" id="IPR055458">
    <property type="entry name" value="IFT52_GIFT"/>
</dbReference>
<evidence type="ECO:0000313" key="3">
    <source>
        <dbReference type="EMBL" id="QDT41880.1"/>
    </source>
</evidence>
<feature type="signal peptide" evidence="1">
    <location>
        <begin position="1"/>
        <end position="23"/>
    </location>
</feature>
<feature type="domain" description="IFT52 GIFT" evidence="2">
    <location>
        <begin position="248"/>
        <end position="329"/>
    </location>
</feature>
<organism evidence="3 4">
    <name type="scientific">Gimesia alba</name>
    <dbReference type="NCBI Taxonomy" id="2527973"/>
    <lineage>
        <taxon>Bacteria</taxon>
        <taxon>Pseudomonadati</taxon>
        <taxon>Planctomycetota</taxon>
        <taxon>Planctomycetia</taxon>
        <taxon>Planctomycetales</taxon>
        <taxon>Planctomycetaceae</taxon>
        <taxon>Gimesia</taxon>
    </lineage>
</organism>
<sequence length="445" mass="48799" precursor="true">MSVCFRTLLSLLLFGFTTSTLVAQTAGQNLIPMLDLKLAQISGNWTKTDRQLTVSGKNARLMLPMNVAGSYSVTIEFTRKSGDQSIGVILPVGSRQCLLNLSLFQGEAHGIGLIDGKLARNNQTTRKPGTLKNNHPYRLIIEVDLNQNKASIAAELDGRPLFNWQGNPESLSLHEVWKLPQTDRVGLYTNADVTFHSLQFTRLSPNMRMIKPAVAKKEAQNAANTPVLLYDLMHGERPAVGLDEMSKKQKFLVQNSSQSLTEDLLKQVDLLYLRGPAKAFSKDEQQAIIQFVQNGGALLLVMDEERRMSLAQTQVNQILAPFGMKLTDDLPYLHNCGAMAKAGLINASDRELPYSGGRAVTGGTSFAFQLDQAGKPAEAFAAYQQVKEGGKIIVLAEGMAAGLMGTQEGIRLSGVSRNPARTTYWGKDSVLFMNDVITWLLSKNK</sequence>
<dbReference type="InterPro" id="IPR029062">
    <property type="entry name" value="Class_I_gatase-like"/>
</dbReference>
<dbReference type="AlphaFoldDB" id="A0A517RDB9"/>
<dbReference type="RefSeq" id="WP_145214185.1">
    <property type="nucleotide sequence ID" value="NZ_CP036269.1"/>
</dbReference>
<dbReference type="Pfam" id="PF23355">
    <property type="entry name" value="IFT52_GIFT"/>
    <property type="match status" value="1"/>
</dbReference>
<dbReference type="OrthoDB" id="258256at2"/>
<protein>
    <submittedName>
        <fullName evidence="3">ABC-type uncharacterized transport system</fullName>
    </submittedName>
</protein>
<dbReference type="KEGG" id="gaz:Pan241w_19480"/>
<name>A0A517RDB9_9PLAN</name>
<keyword evidence="4" id="KW-1185">Reference proteome</keyword>
<feature type="chain" id="PRO_5022013856" evidence="1">
    <location>
        <begin position="24"/>
        <end position="445"/>
    </location>
</feature>
<evidence type="ECO:0000259" key="2">
    <source>
        <dbReference type="Pfam" id="PF23355"/>
    </source>
</evidence>
<reference evidence="3 4" key="1">
    <citation type="submission" date="2019-02" db="EMBL/GenBank/DDBJ databases">
        <title>Deep-cultivation of Planctomycetes and their phenomic and genomic characterization uncovers novel biology.</title>
        <authorList>
            <person name="Wiegand S."/>
            <person name="Jogler M."/>
            <person name="Boedeker C."/>
            <person name="Pinto D."/>
            <person name="Vollmers J."/>
            <person name="Rivas-Marin E."/>
            <person name="Kohn T."/>
            <person name="Peeters S.H."/>
            <person name="Heuer A."/>
            <person name="Rast P."/>
            <person name="Oberbeckmann S."/>
            <person name="Bunk B."/>
            <person name="Jeske O."/>
            <person name="Meyerdierks A."/>
            <person name="Storesund J.E."/>
            <person name="Kallscheuer N."/>
            <person name="Luecker S."/>
            <person name="Lage O.M."/>
            <person name="Pohl T."/>
            <person name="Merkel B.J."/>
            <person name="Hornburger P."/>
            <person name="Mueller R.-W."/>
            <person name="Bruemmer F."/>
            <person name="Labrenz M."/>
            <person name="Spormann A.M."/>
            <person name="Op den Camp H."/>
            <person name="Overmann J."/>
            <person name="Amann R."/>
            <person name="Jetten M.S.M."/>
            <person name="Mascher T."/>
            <person name="Medema M.H."/>
            <person name="Devos D.P."/>
            <person name="Kaster A.-K."/>
            <person name="Ovreas L."/>
            <person name="Rohde M."/>
            <person name="Galperin M.Y."/>
            <person name="Jogler C."/>
        </authorList>
    </citation>
    <scope>NUCLEOTIDE SEQUENCE [LARGE SCALE GENOMIC DNA]</scope>
    <source>
        <strain evidence="3 4">Pan241w</strain>
    </source>
</reference>
<accession>A0A517RDB9</accession>
<evidence type="ECO:0000313" key="4">
    <source>
        <dbReference type="Proteomes" id="UP000317171"/>
    </source>
</evidence>
<dbReference type="SUPFAM" id="SSF52317">
    <property type="entry name" value="Class I glutamine amidotransferase-like"/>
    <property type="match status" value="1"/>
</dbReference>
<proteinExistence type="predicted"/>
<dbReference type="Proteomes" id="UP000317171">
    <property type="component" value="Chromosome"/>
</dbReference>
<keyword evidence="1" id="KW-0732">Signal</keyword>
<gene>
    <name evidence="3" type="ORF">Pan241w_19480</name>
</gene>
<dbReference type="EMBL" id="CP036269">
    <property type="protein sequence ID" value="QDT41880.1"/>
    <property type="molecule type" value="Genomic_DNA"/>
</dbReference>